<dbReference type="Pfam" id="PF08622">
    <property type="entry name" value="Svf1"/>
    <property type="match status" value="1"/>
</dbReference>
<feature type="region of interest" description="Disordered" evidence="4">
    <location>
        <begin position="1"/>
        <end position="32"/>
    </location>
</feature>
<evidence type="ECO:0000313" key="8">
    <source>
        <dbReference type="Proteomes" id="UP000320333"/>
    </source>
</evidence>
<dbReference type="Proteomes" id="UP000320333">
    <property type="component" value="Unassembled WGS sequence"/>
</dbReference>
<feature type="domain" description="Svf1-like C-terminal" evidence="6">
    <location>
        <begin position="224"/>
        <end position="381"/>
    </location>
</feature>
<dbReference type="AlphaFoldDB" id="A0A507FBY5"/>
<proteinExistence type="inferred from homology"/>
<evidence type="ECO:0000313" key="7">
    <source>
        <dbReference type="EMBL" id="TPX73255.1"/>
    </source>
</evidence>
<evidence type="ECO:0000256" key="4">
    <source>
        <dbReference type="SAM" id="MobiDB-lite"/>
    </source>
</evidence>
<feature type="compositionally biased region" description="Polar residues" evidence="4">
    <location>
        <begin position="1"/>
        <end position="10"/>
    </location>
</feature>
<accession>A0A507FBY5</accession>
<dbReference type="PANTHER" id="PTHR47107:SF1">
    <property type="entry name" value="CERAMIDE-BINDING PROTEIN SVF1-RELATED"/>
    <property type="match status" value="1"/>
</dbReference>
<dbReference type="GO" id="GO:0005737">
    <property type="term" value="C:cytoplasm"/>
    <property type="evidence" value="ECO:0007669"/>
    <property type="project" value="UniProtKB-SubCell"/>
</dbReference>
<dbReference type="PANTHER" id="PTHR47107">
    <property type="entry name" value="SVF1-LIKE PROTEIN YDR222W-RELATED"/>
    <property type="match status" value="1"/>
</dbReference>
<evidence type="ECO:0000259" key="6">
    <source>
        <dbReference type="Pfam" id="PF17187"/>
    </source>
</evidence>
<dbReference type="InterPro" id="IPR033394">
    <property type="entry name" value="Svf1-like_C"/>
</dbReference>
<reference evidence="7 8" key="1">
    <citation type="journal article" date="2019" name="Sci. Rep.">
        <title>Comparative genomics of chytrid fungi reveal insights into the obligate biotrophic and pathogenic lifestyle of Synchytrium endobioticum.</title>
        <authorList>
            <person name="van de Vossenberg B.T.L.H."/>
            <person name="Warris S."/>
            <person name="Nguyen H.D.T."/>
            <person name="van Gent-Pelzer M.P.E."/>
            <person name="Joly D.L."/>
            <person name="van de Geest H.C."/>
            <person name="Bonants P.J.M."/>
            <person name="Smith D.S."/>
            <person name="Levesque C.A."/>
            <person name="van der Lee T.A.J."/>
        </authorList>
    </citation>
    <scope>NUCLEOTIDE SEQUENCE [LARGE SCALE GENOMIC DNA]</scope>
    <source>
        <strain evidence="7 8">CBS 675.73</strain>
    </source>
</reference>
<organism evidence="7 8">
    <name type="scientific">Chytriomyces confervae</name>
    <dbReference type="NCBI Taxonomy" id="246404"/>
    <lineage>
        <taxon>Eukaryota</taxon>
        <taxon>Fungi</taxon>
        <taxon>Fungi incertae sedis</taxon>
        <taxon>Chytridiomycota</taxon>
        <taxon>Chytridiomycota incertae sedis</taxon>
        <taxon>Chytridiomycetes</taxon>
        <taxon>Chytridiales</taxon>
        <taxon>Chytriomycetaceae</taxon>
        <taxon>Chytriomyces</taxon>
    </lineage>
</organism>
<protein>
    <recommendedName>
        <fullName evidence="9">Svf1-like C-terminal domain-containing protein</fullName>
    </recommendedName>
</protein>
<evidence type="ECO:0008006" key="9">
    <source>
        <dbReference type="Google" id="ProtNLM"/>
    </source>
</evidence>
<dbReference type="OrthoDB" id="2590239at2759"/>
<gene>
    <name evidence="7" type="ORF">CcCBS67573_g05475</name>
</gene>
<feature type="domain" description="Svf1-like N-terminal" evidence="5">
    <location>
        <begin position="65"/>
        <end position="219"/>
    </location>
</feature>
<dbReference type="SUPFAM" id="SSF159245">
    <property type="entry name" value="AttH-like"/>
    <property type="match status" value="1"/>
</dbReference>
<evidence type="ECO:0000256" key="3">
    <source>
        <dbReference type="ARBA" id="ARBA00022490"/>
    </source>
</evidence>
<evidence type="ECO:0000256" key="1">
    <source>
        <dbReference type="ARBA" id="ARBA00004496"/>
    </source>
</evidence>
<comment type="caution">
    <text evidence="7">The sequence shown here is derived from an EMBL/GenBank/DDBJ whole genome shotgun (WGS) entry which is preliminary data.</text>
</comment>
<keyword evidence="3" id="KW-0963">Cytoplasm</keyword>
<sequence>MFSRWSSRGSMASLKSAAQAQQDPPVKLPDPALDTITLSHDMDAHHSEATAADLSWRCLNSGASETFTFYMNFGDGAMAFVQMVYASLGLSPSVGLACRAYYPNGTKFSKSLEYSGSLLKLSNDNLNAECEELSIVRDNVSKKYTVKFNVSPEVVFNVTFEPIVPAFKVNSGKILFGKTEKDGSVEACFCPKARLSGSVTLNGVTREAQGHGLFHHVVQVKPQALSKWNFINFQSEDGALMLYEFEQKVDGGIQVFSQGCLVHENKLIAVTTKNRGVHVQTQRDESSGYEPPSQIYTIMTGKKLEEPTTPIKIEYSSLLTHKLDRIDLLAELPFLLRKLIQTFITAPFLFSWFQRRAIVKVTTGNDITEIQGDAFVECTFLMRE</sequence>
<evidence type="ECO:0000256" key="2">
    <source>
        <dbReference type="ARBA" id="ARBA00009069"/>
    </source>
</evidence>
<comment type="similarity">
    <text evidence="2">Belongs to the SVF1 family.</text>
</comment>
<evidence type="ECO:0000259" key="5">
    <source>
        <dbReference type="Pfam" id="PF08622"/>
    </source>
</evidence>
<dbReference type="Pfam" id="PF17187">
    <property type="entry name" value="Svf1_C"/>
    <property type="match status" value="1"/>
</dbReference>
<dbReference type="InterPro" id="IPR013931">
    <property type="entry name" value="Svf1-like_N"/>
</dbReference>
<name>A0A507FBY5_9FUNG</name>
<dbReference type="EMBL" id="QEAP01000198">
    <property type="protein sequence ID" value="TPX73255.1"/>
    <property type="molecule type" value="Genomic_DNA"/>
</dbReference>
<comment type="subcellular location">
    <subcellularLocation>
        <location evidence="1">Cytoplasm</location>
    </subcellularLocation>
</comment>
<dbReference type="InterPro" id="IPR051385">
    <property type="entry name" value="Ceramide-binding_SVF1"/>
</dbReference>
<keyword evidence="8" id="KW-1185">Reference proteome</keyword>
<dbReference type="GO" id="GO:0006979">
    <property type="term" value="P:response to oxidative stress"/>
    <property type="evidence" value="ECO:0007669"/>
    <property type="project" value="InterPro"/>
</dbReference>